<keyword evidence="2" id="KW-0808">Transferase</keyword>
<sequence>MNSSKPIARIAQMTWYQSQNYGSVLQAYALQRTLRNMGADARLVNYNPAPWQQRNQSSFRKSKPFRAARICQQRLMGIAPYVSNEKDAAFHAFTSKYIRETEPVSTSEDFSILNSSFDAFVCGSDQVWSPRCYDPRYFLDFVADGRLRVAYAPSFGCDKLPAEASVAMAPLVRQFDALSAREAEGARMVEGLCNGECQVVCDPVVLLEADDWRSISRRDDRLVSDEYCLCYFLGRSEENWERARGIAKTLGLKLVMVPVFNGDVRRDGLALSGVGPLEFLSLIDQASYVCTDSFHGLVFSSIFERDFSVFERFKAGSSASQNVRIENFLRMAGLEHRLLRRGVSNADNIACSIDYAASSKRVAALREQSLRYLRGALAPLLCEERE</sequence>
<dbReference type="Proteomes" id="UP000286050">
    <property type="component" value="Unassembled WGS sequence"/>
</dbReference>
<accession>A0A414FZV4</accession>
<reference evidence="2 3" key="1">
    <citation type="submission" date="2018-08" db="EMBL/GenBank/DDBJ databases">
        <title>A genome reference for cultivated species of the human gut microbiota.</title>
        <authorList>
            <person name="Zou Y."/>
            <person name="Xue W."/>
            <person name="Luo G."/>
        </authorList>
    </citation>
    <scope>NUCLEOTIDE SEQUENCE [LARGE SCALE GENOMIC DNA]</scope>
    <source>
        <strain evidence="2 3">AM30-5LB</strain>
    </source>
</reference>
<protein>
    <submittedName>
        <fullName evidence="2">Polysaccharide pyruvyl transferase family protein</fullName>
    </submittedName>
</protein>
<organism evidence="2 3">
    <name type="scientific">Collinsella intestinalis</name>
    <dbReference type="NCBI Taxonomy" id="147207"/>
    <lineage>
        <taxon>Bacteria</taxon>
        <taxon>Bacillati</taxon>
        <taxon>Actinomycetota</taxon>
        <taxon>Coriobacteriia</taxon>
        <taxon>Coriobacteriales</taxon>
        <taxon>Coriobacteriaceae</taxon>
        <taxon>Collinsella</taxon>
    </lineage>
</organism>
<name>A0A414FZV4_9ACTN</name>
<dbReference type="Pfam" id="PF04230">
    <property type="entry name" value="PS_pyruv_trans"/>
    <property type="match status" value="1"/>
</dbReference>
<evidence type="ECO:0000259" key="1">
    <source>
        <dbReference type="Pfam" id="PF04230"/>
    </source>
</evidence>
<proteinExistence type="predicted"/>
<comment type="caution">
    <text evidence="2">The sequence shown here is derived from an EMBL/GenBank/DDBJ whole genome shotgun (WGS) entry which is preliminary data.</text>
</comment>
<evidence type="ECO:0000313" key="2">
    <source>
        <dbReference type="EMBL" id="RHD57425.1"/>
    </source>
</evidence>
<dbReference type="EMBL" id="QSJI01000001">
    <property type="protein sequence ID" value="RHD57425.1"/>
    <property type="molecule type" value="Genomic_DNA"/>
</dbReference>
<gene>
    <name evidence="2" type="ORF">DW787_00850</name>
</gene>
<feature type="domain" description="Polysaccharide pyruvyl transferase" evidence="1">
    <location>
        <begin position="20"/>
        <end position="305"/>
    </location>
</feature>
<evidence type="ECO:0000313" key="3">
    <source>
        <dbReference type="Proteomes" id="UP000286050"/>
    </source>
</evidence>
<dbReference type="GO" id="GO:0016740">
    <property type="term" value="F:transferase activity"/>
    <property type="evidence" value="ECO:0007669"/>
    <property type="project" value="UniProtKB-KW"/>
</dbReference>
<dbReference type="RefSeq" id="WP_118271228.1">
    <property type="nucleotide sequence ID" value="NZ_QSJI01000001.1"/>
</dbReference>
<dbReference type="InterPro" id="IPR007345">
    <property type="entry name" value="Polysacch_pyruvyl_Trfase"/>
</dbReference>
<dbReference type="AlphaFoldDB" id="A0A414FZV4"/>